<dbReference type="SUPFAM" id="SSF75304">
    <property type="entry name" value="Amidase signature (AS) enzymes"/>
    <property type="match status" value="1"/>
</dbReference>
<protein>
    <recommendedName>
        <fullName evidence="3">amidase</fullName>
        <ecNumber evidence="3">3.5.1.4</ecNumber>
    </recommendedName>
</protein>
<dbReference type="eggNOG" id="COG0154">
    <property type="taxonomic scope" value="Bacteria"/>
</dbReference>
<evidence type="ECO:0000259" key="4">
    <source>
        <dbReference type="Pfam" id="PF01425"/>
    </source>
</evidence>
<dbReference type="Proteomes" id="UP000010988">
    <property type="component" value="Unassembled WGS sequence"/>
</dbReference>
<dbReference type="RefSeq" id="WP_005175636.1">
    <property type="nucleotide sequence ID" value="NZ_BANR01000013.1"/>
</dbReference>
<keyword evidence="6" id="KW-1185">Reference proteome</keyword>
<dbReference type="InterPro" id="IPR000120">
    <property type="entry name" value="Amidase"/>
</dbReference>
<evidence type="ECO:0000256" key="1">
    <source>
        <dbReference type="ARBA" id="ARBA00001311"/>
    </source>
</evidence>
<evidence type="ECO:0000256" key="3">
    <source>
        <dbReference type="ARBA" id="ARBA00012922"/>
    </source>
</evidence>
<sequence length="492" mass="51421">MSTTIAASQLCDKSATELRAGYLDGEFTPIEVIESTLQRIRDANGDRETGINAFTEVLDDEARTAAAAATEWLANARHHDDPLPPLFAIPLATKEKHALQGRTLEQGLAAHRGRIADHDHPIVTRVKAAGAIIHARTTSPEFSCATVTHSPMWGITRNPFNLAASPGGSSGGAGAALAAGMATLGTASDIAGSTRIPAGFTGTVGYKAPYGRVPGAPPLCADTYRGDGPMARTVADAALLADVMSGRHPSDHSSWGGPGNLGRRLAHAPDSLAGIRVGISISLGDFVVHPDIAAATTRAADALAQRGAEVVEVTLSWTTTQIRDAIFAHFGHLLGPAMRAETAGGPPVAAYTEQFMRDAESAAHRFSHLDSIVADARVQSELAAAMSDVDALLCPVSAVTSLAADGDYLDGIDVASCPETVHLEHYWEAHLTSPFNVANRCPVLAVPAGVASDGVPIGVQLVSHPFDELTPFRLGAALEQELPQPRWRSHSS</sequence>
<accession>L7KNB1</accession>
<organism evidence="5 6">
    <name type="scientific">Gordonia aichiensis NBRC 108223</name>
    <dbReference type="NCBI Taxonomy" id="1220583"/>
    <lineage>
        <taxon>Bacteria</taxon>
        <taxon>Bacillati</taxon>
        <taxon>Actinomycetota</taxon>
        <taxon>Actinomycetes</taxon>
        <taxon>Mycobacteriales</taxon>
        <taxon>Gordoniaceae</taxon>
        <taxon>Gordonia</taxon>
    </lineage>
</organism>
<name>L7KNB1_9ACTN</name>
<feature type="domain" description="Amidase" evidence="4">
    <location>
        <begin position="31"/>
        <end position="468"/>
    </location>
</feature>
<dbReference type="PANTHER" id="PTHR11895">
    <property type="entry name" value="TRANSAMIDASE"/>
    <property type="match status" value="1"/>
</dbReference>
<dbReference type="OrthoDB" id="182039at2"/>
<dbReference type="STRING" id="1220583.GOACH_13_00330"/>
<gene>
    <name evidence="5" type="ORF">GOACH_13_00330</name>
</gene>
<evidence type="ECO:0000256" key="2">
    <source>
        <dbReference type="ARBA" id="ARBA00009199"/>
    </source>
</evidence>
<evidence type="ECO:0000313" key="6">
    <source>
        <dbReference type="Proteomes" id="UP000010988"/>
    </source>
</evidence>
<comment type="catalytic activity">
    <reaction evidence="1">
        <text>a monocarboxylic acid amide + H2O = a monocarboxylate + NH4(+)</text>
        <dbReference type="Rhea" id="RHEA:12020"/>
        <dbReference type="ChEBI" id="CHEBI:15377"/>
        <dbReference type="ChEBI" id="CHEBI:28938"/>
        <dbReference type="ChEBI" id="CHEBI:35757"/>
        <dbReference type="ChEBI" id="CHEBI:83628"/>
        <dbReference type="EC" id="3.5.1.4"/>
    </reaction>
</comment>
<comment type="similarity">
    <text evidence="2">Belongs to the amidase family.</text>
</comment>
<dbReference type="EMBL" id="BANR01000013">
    <property type="protein sequence ID" value="GAC49442.1"/>
    <property type="molecule type" value="Genomic_DNA"/>
</dbReference>
<dbReference type="AlphaFoldDB" id="L7KNB1"/>
<dbReference type="PANTHER" id="PTHR11895:SF7">
    <property type="entry name" value="GLUTAMYL-TRNA(GLN) AMIDOTRANSFERASE SUBUNIT A, MITOCHONDRIAL"/>
    <property type="match status" value="1"/>
</dbReference>
<dbReference type="GO" id="GO:0004040">
    <property type="term" value="F:amidase activity"/>
    <property type="evidence" value="ECO:0007669"/>
    <property type="project" value="UniProtKB-EC"/>
</dbReference>
<dbReference type="InterPro" id="IPR036928">
    <property type="entry name" value="AS_sf"/>
</dbReference>
<dbReference type="InterPro" id="IPR023631">
    <property type="entry name" value="Amidase_dom"/>
</dbReference>
<proteinExistence type="inferred from homology"/>
<dbReference type="EC" id="3.5.1.4" evidence="3"/>
<dbReference type="Pfam" id="PF01425">
    <property type="entry name" value="Amidase"/>
    <property type="match status" value="1"/>
</dbReference>
<dbReference type="Gene3D" id="3.90.1300.10">
    <property type="entry name" value="Amidase signature (AS) domain"/>
    <property type="match status" value="1"/>
</dbReference>
<comment type="caution">
    <text evidence="5">The sequence shown here is derived from an EMBL/GenBank/DDBJ whole genome shotgun (WGS) entry which is preliminary data.</text>
</comment>
<reference evidence="5 6" key="1">
    <citation type="submission" date="2012-12" db="EMBL/GenBank/DDBJ databases">
        <title>Whole genome shotgun sequence of Gordonia aichiensis NBRC 108223.</title>
        <authorList>
            <person name="Isaki-Nakamura S."/>
            <person name="Hosoyama A."/>
            <person name="Tsuchikane K."/>
            <person name="Ando Y."/>
            <person name="Baba S."/>
            <person name="Ohji S."/>
            <person name="Hamada M."/>
            <person name="Tamura T."/>
            <person name="Yamazoe A."/>
            <person name="Yamazaki S."/>
            <person name="Fujita N."/>
        </authorList>
    </citation>
    <scope>NUCLEOTIDE SEQUENCE [LARGE SCALE GENOMIC DNA]</scope>
    <source>
        <strain evidence="5 6">NBRC 108223</strain>
    </source>
</reference>
<evidence type="ECO:0000313" key="5">
    <source>
        <dbReference type="EMBL" id="GAC49442.1"/>
    </source>
</evidence>